<proteinExistence type="predicted"/>
<evidence type="ECO:0000313" key="1">
    <source>
        <dbReference type="EMBL" id="RDX41456.1"/>
    </source>
</evidence>
<sequence>MAAPVARDRERNAPSWRLMEEEPRKVAFKVYRGLLTMQSLVFADMISTADAELGKKIEGCPVVEMYDSSEDLRHLLRALLPSRHRVCPPLSTLGTNIRSLMYFAPSTLEDLERPDFHKFSCEERRIELIFLSRLTDTPVILPIAFYFCVSLGSEVLDGWRREDGSVLHLSNEDLKRCFEGYAQVALRKGPMTSRIFDVGPSADCQRREACSAELRAHYTAMMLSPAIRLINGWTDIIRQDLRPHICKHCAKMLEERALAERRSFWKELSAIFKL</sequence>
<accession>A0A371CME1</accession>
<gene>
    <name evidence="1" type="ORF">OH76DRAFT_1489444</name>
</gene>
<name>A0A371CME1_9APHY</name>
<protein>
    <recommendedName>
        <fullName evidence="3">BTB domain-containing protein</fullName>
    </recommendedName>
</protein>
<dbReference type="Proteomes" id="UP000256964">
    <property type="component" value="Unassembled WGS sequence"/>
</dbReference>
<dbReference type="AlphaFoldDB" id="A0A371CME1"/>
<dbReference type="OrthoDB" id="3036049at2759"/>
<evidence type="ECO:0000313" key="2">
    <source>
        <dbReference type="Proteomes" id="UP000256964"/>
    </source>
</evidence>
<dbReference type="STRING" id="139420.A0A371CME1"/>
<organism evidence="1 2">
    <name type="scientific">Lentinus brumalis</name>
    <dbReference type="NCBI Taxonomy" id="2498619"/>
    <lineage>
        <taxon>Eukaryota</taxon>
        <taxon>Fungi</taxon>
        <taxon>Dikarya</taxon>
        <taxon>Basidiomycota</taxon>
        <taxon>Agaricomycotina</taxon>
        <taxon>Agaricomycetes</taxon>
        <taxon>Polyporales</taxon>
        <taxon>Polyporaceae</taxon>
        <taxon>Lentinus</taxon>
    </lineage>
</organism>
<dbReference type="EMBL" id="KZ857511">
    <property type="protein sequence ID" value="RDX41456.1"/>
    <property type="molecule type" value="Genomic_DNA"/>
</dbReference>
<keyword evidence="2" id="KW-1185">Reference proteome</keyword>
<reference evidence="1 2" key="1">
    <citation type="journal article" date="2018" name="Biotechnol. Biofuels">
        <title>Integrative visual omics of the white-rot fungus Polyporus brumalis exposes the biotechnological potential of its oxidative enzymes for delignifying raw plant biomass.</title>
        <authorList>
            <person name="Miyauchi S."/>
            <person name="Rancon A."/>
            <person name="Drula E."/>
            <person name="Hage H."/>
            <person name="Chaduli D."/>
            <person name="Favel A."/>
            <person name="Grisel S."/>
            <person name="Henrissat B."/>
            <person name="Herpoel-Gimbert I."/>
            <person name="Ruiz-Duenas F.J."/>
            <person name="Chevret D."/>
            <person name="Hainaut M."/>
            <person name="Lin J."/>
            <person name="Wang M."/>
            <person name="Pangilinan J."/>
            <person name="Lipzen A."/>
            <person name="Lesage-Meessen L."/>
            <person name="Navarro D."/>
            <person name="Riley R."/>
            <person name="Grigoriev I.V."/>
            <person name="Zhou S."/>
            <person name="Raouche S."/>
            <person name="Rosso M.N."/>
        </authorList>
    </citation>
    <scope>NUCLEOTIDE SEQUENCE [LARGE SCALE GENOMIC DNA]</scope>
    <source>
        <strain evidence="1 2">BRFM 1820</strain>
    </source>
</reference>
<evidence type="ECO:0008006" key="3">
    <source>
        <dbReference type="Google" id="ProtNLM"/>
    </source>
</evidence>